<evidence type="ECO:0000259" key="1">
    <source>
        <dbReference type="Pfam" id="PF17287"/>
    </source>
</evidence>
<dbReference type="InterPro" id="IPR035251">
    <property type="entry name" value="ShlB_POTRA"/>
</dbReference>
<accession>A0A1I9YMZ5</accession>
<protein>
    <recommendedName>
        <fullName evidence="1">ShlB POTRA domain-containing protein</fullName>
    </recommendedName>
</protein>
<dbReference type="Gene3D" id="3.10.20.310">
    <property type="entry name" value="membrane protein fhac"/>
    <property type="match status" value="1"/>
</dbReference>
<evidence type="ECO:0000313" key="2">
    <source>
        <dbReference type="EMBL" id="APA87678.1"/>
    </source>
</evidence>
<dbReference type="AlphaFoldDB" id="A0A1I9YMZ5"/>
<sequence length="59" mass="6496">MENGLPAREGDILNLRDLEQGLEQVKRVSSLDRACCTRASATTLDIIAWIPENQATVGR</sequence>
<organism evidence="2">
    <name type="scientific">Paraburkholderia sprentiae WSM5005</name>
    <dbReference type="NCBI Taxonomy" id="754502"/>
    <lineage>
        <taxon>Bacteria</taxon>
        <taxon>Pseudomonadati</taxon>
        <taxon>Pseudomonadota</taxon>
        <taxon>Betaproteobacteria</taxon>
        <taxon>Burkholderiales</taxon>
        <taxon>Burkholderiaceae</taxon>
        <taxon>Paraburkholderia</taxon>
    </lineage>
</organism>
<feature type="domain" description="ShlB POTRA" evidence="1">
    <location>
        <begin position="2"/>
        <end position="31"/>
    </location>
</feature>
<proteinExistence type="predicted"/>
<dbReference type="Pfam" id="PF17287">
    <property type="entry name" value="POTRA_3"/>
    <property type="match status" value="1"/>
</dbReference>
<reference evidence="2" key="1">
    <citation type="submission" date="2016-09" db="EMBL/GenBank/DDBJ databases">
        <title>The Complete Genome of Burkholderia sprentiae wsm5005.</title>
        <authorList>
            <person name="De Meyer S."/>
            <person name="Wang P."/>
            <person name="Terpolilli J."/>
        </authorList>
    </citation>
    <scope>NUCLEOTIDE SEQUENCE [LARGE SCALE GENOMIC DNA]</scope>
    <source>
        <strain evidence="2">WSM5005</strain>
    </source>
</reference>
<dbReference type="EMBL" id="CP017562">
    <property type="protein sequence ID" value="APA87678.1"/>
    <property type="molecule type" value="Genomic_DNA"/>
</dbReference>
<dbReference type="STRING" id="754502.BJG93_19605"/>
<gene>
    <name evidence="2" type="ORF">BJG93_19605</name>
</gene>
<name>A0A1I9YMZ5_9BURK</name>